<keyword evidence="3" id="KW-0732">Signal</keyword>
<dbReference type="Pfam" id="PF07980">
    <property type="entry name" value="SusD_RagB"/>
    <property type="match status" value="1"/>
</dbReference>
<dbReference type="AlphaFoldDB" id="A0A2P8HQ72"/>
<feature type="transmembrane region" description="Helical" evidence="6">
    <location>
        <begin position="21"/>
        <end position="43"/>
    </location>
</feature>
<gene>
    <name evidence="9" type="ORF">CLV51_1021224</name>
</gene>
<evidence type="ECO:0000313" key="9">
    <source>
        <dbReference type="EMBL" id="PSL48357.1"/>
    </source>
</evidence>
<dbReference type="CDD" id="cd08977">
    <property type="entry name" value="SusD"/>
    <property type="match status" value="1"/>
</dbReference>
<dbReference type="Pfam" id="PF14322">
    <property type="entry name" value="SusD-like_3"/>
    <property type="match status" value="1"/>
</dbReference>
<dbReference type="InterPro" id="IPR012944">
    <property type="entry name" value="SusD_RagB_dom"/>
</dbReference>
<evidence type="ECO:0000313" key="10">
    <source>
        <dbReference type="Proteomes" id="UP000240971"/>
    </source>
</evidence>
<feature type="domain" description="SusD-like N-terminal" evidence="8">
    <location>
        <begin position="134"/>
        <end position="259"/>
    </location>
</feature>
<dbReference type="Gene3D" id="1.25.40.390">
    <property type="match status" value="1"/>
</dbReference>
<evidence type="ECO:0000256" key="6">
    <source>
        <dbReference type="SAM" id="Phobius"/>
    </source>
</evidence>
<comment type="similarity">
    <text evidence="2">Belongs to the SusD family.</text>
</comment>
<keyword evidence="6" id="KW-1133">Transmembrane helix</keyword>
<evidence type="ECO:0000256" key="2">
    <source>
        <dbReference type="ARBA" id="ARBA00006275"/>
    </source>
</evidence>
<dbReference type="OrthoDB" id="625727at2"/>
<feature type="domain" description="RagB/SusD" evidence="7">
    <location>
        <begin position="348"/>
        <end position="508"/>
    </location>
</feature>
<dbReference type="Proteomes" id="UP000240971">
    <property type="component" value="Unassembled WGS sequence"/>
</dbReference>
<proteinExistence type="inferred from homology"/>
<protein>
    <submittedName>
        <fullName evidence="9">Putative outer membrane starch-binding protein</fullName>
    </submittedName>
</protein>
<evidence type="ECO:0000256" key="3">
    <source>
        <dbReference type="ARBA" id="ARBA00022729"/>
    </source>
</evidence>
<keyword evidence="10" id="KW-1185">Reference proteome</keyword>
<dbReference type="RefSeq" id="WP_106528740.1">
    <property type="nucleotide sequence ID" value="NZ_PYAW01000002.1"/>
</dbReference>
<evidence type="ECO:0000256" key="5">
    <source>
        <dbReference type="ARBA" id="ARBA00023237"/>
    </source>
</evidence>
<sequence length="508" mass="56756">MQSKYKTYFLKLSPKICNATFPYFTHLTSYYKLMMLIFLLNIFGCKKLLEINAPVTSTNAANVYNSDATAAAVLTGIYAKTSLSLRGDGLASLSLFPALSADELTLYGGSSNRQAEYIEYYLNSLNKSIAGGTDFSNSTYLTIFITNSAIEGLTQSTGLTPAVKQHLLGEAKFMRAFCYFYLVNLYGDVPLATGTDYTVNALLPRTIKAKVYQQIIVDLKEAQELLTDGYVAADALTSANDRLRPNKWASTALLARVYLYTEDWANAEIQATKIINNSSLYNLNTLNNVFLNTSTETIWQLQPVSNPGLISNTQDAKLFVLPSTGPTTEYQYPVYLSNNVVTSFEPGDQRKINWVDSVVVNKDSLTTITYYYPYKYKVIAPNAPVTEYTVVLRLAEQYLIRAEARAQQGNITGAASDLNVIRNRAGLLNTTESTKPGLLTTILHERQVELFTEWGHRWLDLKRSNIVDTVMSKVTPQKGGIWNSNWQWYPFILSDLLSDPNLVQNPGY</sequence>
<evidence type="ECO:0000259" key="8">
    <source>
        <dbReference type="Pfam" id="PF14322"/>
    </source>
</evidence>
<comment type="subcellular location">
    <subcellularLocation>
        <location evidence="1">Cell outer membrane</location>
    </subcellularLocation>
</comment>
<dbReference type="InterPro" id="IPR033985">
    <property type="entry name" value="SusD-like_N"/>
</dbReference>
<comment type="caution">
    <text evidence="9">The sequence shown here is derived from an EMBL/GenBank/DDBJ whole genome shotgun (WGS) entry which is preliminary data.</text>
</comment>
<accession>A0A2P8HQ72</accession>
<organism evidence="9 10">
    <name type="scientific">Chitinophaga niastensis</name>
    <dbReference type="NCBI Taxonomy" id="536980"/>
    <lineage>
        <taxon>Bacteria</taxon>
        <taxon>Pseudomonadati</taxon>
        <taxon>Bacteroidota</taxon>
        <taxon>Chitinophagia</taxon>
        <taxon>Chitinophagales</taxon>
        <taxon>Chitinophagaceae</taxon>
        <taxon>Chitinophaga</taxon>
    </lineage>
</organism>
<name>A0A2P8HQ72_CHINA</name>
<evidence type="ECO:0000256" key="4">
    <source>
        <dbReference type="ARBA" id="ARBA00023136"/>
    </source>
</evidence>
<evidence type="ECO:0000259" key="7">
    <source>
        <dbReference type="Pfam" id="PF07980"/>
    </source>
</evidence>
<reference evidence="9 10" key="1">
    <citation type="submission" date="2018-03" db="EMBL/GenBank/DDBJ databases">
        <title>Genomic Encyclopedia of Archaeal and Bacterial Type Strains, Phase II (KMG-II): from individual species to whole genera.</title>
        <authorList>
            <person name="Goeker M."/>
        </authorList>
    </citation>
    <scope>NUCLEOTIDE SEQUENCE [LARGE SCALE GENOMIC DNA]</scope>
    <source>
        <strain evidence="9 10">DSM 24859</strain>
    </source>
</reference>
<dbReference type="EMBL" id="PYAW01000002">
    <property type="protein sequence ID" value="PSL48357.1"/>
    <property type="molecule type" value="Genomic_DNA"/>
</dbReference>
<evidence type="ECO:0000256" key="1">
    <source>
        <dbReference type="ARBA" id="ARBA00004442"/>
    </source>
</evidence>
<dbReference type="InterPro" id="IPR011990">
    <property type="entry name" value="TPR-like_helical_dom_sf"/>
</dbReference>
<dbReference type="GO" id="GO:0009279">
    <property type="term" value="C:cell outer membrane"/>
    <property type="evidence" value="ECO:0007669"/>
    <property type="project" value="UniProtKB-SubCell"/>
</dbReference>
<dbReference type="SUPFAM" id="SSF48452">
    <property type="entry name" value="TPR-like"/>
    <property type="match status" value="1"/>
</dbReference>
<keyword evidence="6" id="KW-0812">Transmembrane</keyword>
<keyword evidence="4 6" id="KW-0472">Membrane</keyword>
<keyword evidence="5" id="KW-0998">Cell outer membrane</keyword>